<dbReference type="InParanoid" id="K1XY33"/>
<dbReference type="KEGG" id="mbe:MBM_04068"/>
<comment type="function">
    <text evidence="6">Mitochondrial transcription factor that confers selective promoter recognition on the core subunit of the yeast mitochondrial RNA polymerase. Interacts with DNA in a non-specific manner.</text>
</comment>
<feature type="region of interest" description="Disordered" evidence="8">
    <location>
        <begin position="80"/>
        <end position="198"/>
    </location>
</feature>
<feature type="compositionally biased region" description="Basic and acidic residues" evidence="8">
    <location>
        <begin position="90"/>
        <end position="104"/>
    </location>
</feature>
<dbReference type="GO" id="GO:0003723">
    <property type="term" value="F:RNA binding"/>
    <property type="evidence" value="ECO:0007669"/>
    <property type="project" value="UniProtKB-KW"/>
</dbReference>
<dbReference type="GO" id="GO:0008168">
    <property type="term" value="F:methyltransferase activity"/>
    <property type="evidence" value="ECO:0007669"/>
    <property type="project" value="UniProtKB-KW"/>
</dbReference>
<dbReference type="GO" id="GO:0032259">
    <property type="term" value="P:methylation"/>
    <property type="evidence" value="ECO:0007669"/>
    <property type="project" value="UniProtKB-KW"/>
</dbReference>
<keyword evidence="7" id="KW-0698">rRNA processing</keyword>
<dbReference type="GO" id="GO:0034246">
    <property type="term" value="F:mitochondrial transcription factor activity"/>
    <property type="evidence" value="ECO:0007669"/>
    <property type="project" value="TreeGrafter"/>
</dbReference>
<keyword evidence="2 7" id="KW-0489">Methyltransferase</keyword>
<dbReference type="PANTHER" id="PTHR11727">
    <property type="entry name" value="DIMETHYLADENOSINE TRANSFERASE"/>
    <property type="match status" value="1"/>
</dbReference>
<evidence type="ECO:0000313" key="10">
    <source>
        <dbReference type="Proteomes" id="UP000006753"/>
    </source>
</evidence>
<feature type="compositionally biased region" description="Basic and acidic residues" evidence="8">
    <location>
        <begin position="231"/>
        <end position="244"/>
    </location>
</feature>
<feature type="compositionally biased region" description="Basic and acidic residues" evidence="8">
    <location>
        <begin position="177"/>
        <end position="186"/>
    </location>
</feature>
<reference evidence="9 10" key="1">
    <citation type="journal article" date="2012" name="BMC Genomics">
        <title>Sequencing the genome of Marssonina brunnea reveals fungus-poplar co-evolution.</title>
        <authorList>
            <person name="Zhu S."/>
            <person name="Cao Y.-Z."/>
            <person name="Jiang C."/>
            <person name="Tan B.-Y."/>
            <person name="Wang Z."/>
            <person name="Feng S."/>
            <person name="Zhang L."/>
            <person name="Su X.-H."/>
            <person name="Brejova B."/>
            <person name="Vinar T."/>
            <person name="Xu M."/>
            <person name="Wang M.-X."/>
            <person name="Zhang S.-G."/>
            <person name="Huang M.-R."/>
            <person name="Wu R."/>
            <person name="Zhou Y."/>
        </authorList>
    </citation>
    <scope>NUCLEOTIDE SEQUENCE [LARGE SCALE GENOMIC DNA]</scope>
    <source>
        <strain evidence="9 10">MB_m1</strain>
    </source>
</reference>
<keyword evidence="3 7" id="KW-0808">Transferase</keyword>
<dbReference type="PANTHER" id="PTHR11727:SF17">
    <property type="entry name" value="DIMETHYLADENOSINE TRANSFERASE 1, MITOCHONDRIAL"/>
    <property type="match status" value="1"/>
</dbReference>
<dbReference type="Pfam" id="PF00398">
    <property type="entry name" value="RrnaAD"/>
    <property type="match status" value="1"/>
</dbReference>
<evidence type="ECO:0000256" key="2">
    <source>
        <dbReference type="ARBA" id="ARBA00022603"/>
    </source>
</evidence>
<comment type="subcellular location">
    <subcellularLocation>
        <location evidence="1">Mitochondrion</location>
    </subcellularLocation>
</comment>
<dbReference type="SUPFAM" id="SSF53335">
    <property type="entry name" value="S-adenosyl-L-methionine-dependent methyltransferases"/>
    <property type="match status" value="1"/>
</dbReference>
<dbReference type="InterPro" id="IPR023165">
    <property type="entry name" value="rRNA_Ade_diMease-like_C"/>
</dbReference>
<dbReference type="Gene3D" id="3.40.50.150">
    <property type="entry name" value="Vaccinia Virus protein VP39"/>
    <property type="match status" value="1"/>
</dbReference>
<organism evidence="9 10">
    <name type="scientific">Marssonina brunnea f. sp. multigermtubi (strain MB_m1)</name>
    <name type="common">Marssonina leaf spot fungus</name>
    <dbReference type="NCBI Taxonomy" id="1072389"/>
    <lineage>
        <taxon>Eukaryota</taxon>
        <taxon>Fungi</taxon>
        <taxon>Dikarya</taxon>
        <taxon>Ascomycota</taxon>
        <taxon>Pezizomycotina</taxon>
        <taxon>Leotiomycetes</taxon>
        <taxon>Helotiales</taxon>
        <taxon>Drepanopezizaceae</taxon>
        <taxon>Drepanopeziza</taxon>
    </lineage>
</organism>
<evidence type="ECO:0000313" key="9">
    <source>
        <dbReference type="EMBL" id="EKD17699.1"/>
    </source>
</evidence>
<sequence length="832" mass="94389">MVSVPPLLMFRIYKASRFAQLRTPASSAFIRYFHIAQALLSTRVSSAIESGKGPRGSPGSKKVPDILEKDTDALVGVIENDVPKKRTSRKKTEELSEESKDGTVPKKRTRRKKTEEIVEASADDNIPKKRIRRKKTEELVESADEKTPKKRIRRKKIEEPAEEPAELSSGGTAPTEQRTRQKKDDAPPSDAGEEADEALTHSEIIQLERLGSMLTLGVSKVPGKKSGKLFVGREKHETYPKESKSPATNKKSSIHSGFLDHPRPEDPYNDIEGYMKWAMGGKYFGARLLGDPKRMNIISEGACDDILDRLKPSLEKLKGCDVIDLNPGTGVWSSKLHDFLKPRTHILMEPDHKLYQPLLQPLVDVPGSTYKLIPRSGIVWGHLESVMNPEHLPFQVAPSRGDPLLEQPNNTLLVTANLAYNPKKPYRGFSSLTQMVLYQFVSAMKTHALFQKYGLVRLLVWVNDEEKSLVLPRNMSYRRKAAVEAGIMCSKIEEVASSTEETSFWVREEHVSLQGTRKVMEKMKTKGIHTPAGRESTAMQKLNSNQPIVSLFNDWTERDSFMNEYRVLERADKLGYLDTMKAGEAIRARFKVMRWTKLSRQNFGQNMLALTNEYDYLLRARKALATRTGRAVESQLKALAAREADWQVRVGKISDAGKTDFRNNCENRAAMSLDPPLLLWDRRDYEPLKLHKHEFFPQKEMCLLDLQPQSLWPVLREKFPDNFDVLEYILSSFYTLMSQSVKSGLMGLVPGAYEWIDQECKIMKDPLRGGNPDLDKLSVRSLTDEMLEEIVIAWLKWPFRPSKFEMLSRMGSSVYDPDQDPDEGVYLGTGGA</sequence>
<feature type="compositionally biased region" description="Polar residues" evidence="8">
    <location>
        <begin position="245"/>
        <end position="255"/>
    </location>
</feature>
<gene>
    <name evidence="9" type="ORF">MBM_04068</name>
</gene>
<dbReference type="EMBL" id="JH921435">
    <property type="protein sequence ID" value="EKD17699.1"/>
    <property type="molecule type" value="Genomic_DNA"/>
</dbReference>
<name>K1XY33_MARBU</name>
<dbReference type="Proteomes" id="UP000006753">
    <property type="component" value="Unassembled WGS sequence"/>
</dbReference>
<feature type="region of interest" description="Disordered" evidence="8">
    <location>
        <begin position="225"/>
        <end position="265"/>
    </location>
</feature>
<dbReference type="AlphaFoldDB" id="K1XY33"/>
<evidence type="ECO:0000256" key="3">
    <source>
        <dbReference type="ARBA" id="ARBA00022679"/>
    </source>
</evidence>
<keyword evidence="5" id="KW-0694">RNA-binding</keyword>
<dbReference type="OrthoDB" id="16079at2759"/>
<keyword evidence="4 7" id="KW-0949">S-adenosyl-L-methionine</keyword>
<protein>
    <recommendedName>
        <fullName evidence="7">rRNA adenine N(6)-methyltransferase</fullName>
        <ecNumber evidence="7">2.1.1.-</ecNumber>
    </recommendedName>
</protein>
<dbReference type="GeneID" id="18760003"/>
<dbReference type="GO" id="GO:0006391">
    <property type="term" value="P:transcription initiation at mitochondrial promoter"/>
    <property type="evidence" value="ECO:0007669"/>
    <property type="project" value="TreeGrafter"/>
</dbReference>
<keyword evidence="10" id="KW-1185">Reference proteome</keyword>
<dbReference type="Gene3D" id="1.10.8.100">
    <property type="entry name" value="Ribosomal RNA adenine dimethylase-like, domain 2"/>
    <property type="match status" value="1"/>
</dbReference>
<dbReference type="eggNOG" id="ENOG502QY7G">
    <property type="taxonomic scope" value="Eukaryota"/>
</dbReference>
<evidence type="ECO:0000256" key="5">
    <source>
        <dbReference type="ARBA" id="ARBA00022884"/>
    </source>
</evidence>
<evidence type="ECO:0000256" key="1">
    <source>
        <dbReference type="ARBA" id="ARBA00004173"/>
    </source>
</evidence>
<evidence type="ECO:0000256" key="6">
    <source>
        <dbReference type="ARBA" id="ARBA00024915"/>
    </source>
</evidence>
<feature type="compositionally biased region" description="Basic and acidic residues" evidence="8">
    <location>
        <begin position="135"/>
        <end position="147"/>
    </location>
</feature>
<dbReference type="GO" id="GO:0034245">
    <property type="term" value="C:mitochondrial DNA-directed RNA polymerase complex"/>
    <property type="evidence" value="ECO:0007669"/>
    <property type="project" value="TreeGrafter"/>
</dbReference>
<accession>K1XY33</accession>
<evidence type="ECO:0000256" key="4">
    <source>
        <dbReference type="ARBA" id="ARBA00022691"/>
    </source>
</evidence>
<dbReference type="EC" id="2.1.1.-" evidence="7"/>
<dbReference type="InterPro" id="IPR029063">
    <property type="entry name" value="SAM-dependent_MTases_sf"/>
</dbReference>
<evidence type="ECO:0000256" key="8">
    <source>
        <dbReference type="SAM" id="MobiDB-lite"/>
    </source>
</evidence>
<dbReference type="GO" id="GO:0005759">
    <property type="term" value="C:mitochondrial matrix"/>
    <property type="evidence" value="ECO:0007669"/>
    <property type="project" value="TreeGrafter"/>
</dbReference>
<proteinExistence type="inferred from homology"/>
<evidence type="ECO:0000256" key="7">
    <source>
        <dbReference type="RuleBase" id="RU362106"/>
    </source>
</evidence>
<comment type="similarity">
    <text evidence="7">Belongs to the class I-like SAM-binding methyltransferase superfamily. rRNA adenine N(6)-methyltransferase family.</text>
</comment>
<dbReference type="HOGENOM" id="CLU_014537_0_0_1"/>
<dbReference type="InterPro" id="IPR001737">
    <property type="entry name" value="KsgA/Erm"/>
</dbReference>